<evidence type="ECO:0000313" key="2">
    <source>
        <dbReference type="Proteomes" id="UP001148737"/>
    </source>
</evidence>
<evidence type="ECO:0000313" key="1">
    <source>
        <dbReference type="EMBL" id="KAJ3496539.1"/>
    </source>
</evidence>
<gene>
    <name evidence="1" type="ORF">NLG97_g2583</name>
</gene>
<dbReference type="Proteomes" id="UP001148737">
    <property type="component" value="Unassembled WGS sequence"/>
</dbReference>
<keyword evidence="2" id="KW-1185">Reference proteome</keyword>
<organism evidence="1 2">
    <name type="scientific">Lecanicillium saksenae</name>
    <dbReference type="NCBI Taxonomy" id="468837"/>
    <lineage>
        <taxon>Eukaryota</taxon>
        <taxon>Fungi</taxon>
        <taxon>Dikarya</taxon>
        <taxon>Ascomycota</taxon>
        <taxon>Pezizomycotina</taxon>
        <taxon>Sordariomycetes</taxon>
        <taxon>Hypocreomycetidae</taxon>
        <taxon>Hypocreales</taxon>
        <taxon>Cordycipitaceae</taxon>
        <taxon>Lecanicillium</taxon>
    </lineage>
</organism>
<reference evidence="1" key="1">
    <citation type="submission" date="2022-07" db="EMBL/GenBank/DDBJ databases">
        <title>Genome Sequence of Lecanicillium saksenae.</title>
        <authorList>
            <person name="Buettner E."/>
        </authorList>
    </citation>
    <scope>NUCLEOTIDE SEQUENCE</scope>
    <source>
        <strain evidence="1">VT-O1</strain>
    </source>
</reference>
<proteinExistence type="predicted"/>
<name>A0ACC1R2C3_9HYPO</name>
<protein>
    <submittedName>
        <fullName evidence="1">Uncharacterized protein</fullName>
    </submittedName>
</protein>
<accession>A0ACC1R2C3</accession>
<dbReference type="EMBL" id="JANAKD010000181">
    <property type="protein sequence ID" value="KAJ3496539.1"/>
    <property type="molecule type" value="Genomic_DNA"/>
</dbReference>
<comment type="caution">
    <text evidence="1">The sequence shown here is derived from an EMBL/GenBank/DDBJ whole genome shotgun (WGS) entry which is preliminary data.</text>
</comment>
<sequence length="225" mass="24538">MGGGGRVSFSAAPVGQIQKKKFGSHRQPSQAQHQARPDDQFAMADTNGKKRKRAADSAAKPTKKVAIAGPPAITHVSKLVRPKFCPPVIATTPGFEIGNNLVFHPYQSRGEARAKSKQPKAAVDKKLLLHSTTHHSVNYTVREDDSEPGSKALLNHFVGIYDPKTGKMEVVEAKKMVMRGAVRAKQASADAMEEKDTKQSMMELKTDLGQTFGTKKARKVINEPR</sequence>